<dbReference type="InterPro" id="IPR000868">
    <property type="entry name" value="Isochorismatase-like_dom"/>
</dbReference>
<reference evidence="4" key="2">
    <citation type="submission" date="2021-04" db="EMBL/GenBank/DDBJ databases">
        <authorList>
            <person name="Wen M.-L."/>
            <person name="Han X.-L."/>
            <person name="Xiong J."/>
        </authorList>
    </citation>
    <scope>NUCLEOTIDE SEQUENCE</scope>
    <source>
        <strain evidence="4">AGR0001</strain>
    </source>
</reference>
<dbReference type="InterPro" id="IPR036380">
    <property type="entry name" value="Isochorismatase-like_sf"/>
</dbReference>
<dbReference type="eggNOG" id="COG1335">
    <property type="taxonomic scope" value="Bacteria"/>
</dbReference>
<dbReference type="Proteomes" id="UP000009036">
    <property type="component" value="Chromosome"/>
</dbReference>
<keyword evidence="1 3" id="KW-0378">Hydrolase</keyword>
<evidence type="ECO:0000256" key="1">
    <source>
        <dbReference type="ARBA" id="ARBA00022801"/>
    </source>
</evidence>
<evidence type="ECO:0000313" key="3">
    <source>
        <dbReference type="EMBL" id="EJJ08504.1"/>
    </source>
</evidence>
<dbReference type="CDD" id="cd00431">
    <property type="entry name" value="cysteine_hydrolases"/>
    <property type="match status" value="1"/>
</dbReference>
<evidence type="ECO:0000259" key="2">
    <source>
        <dbReference type="Pfam" id="PF00857"/>
    </source>
</evidence>
<dbReference type="PANTHER" id="PTHR43540">
    <property type="entry name" value="PEROXYUREIDOACRYLATE/UREIDOACRYLATE AMIDOHYDROLASE-RELATED"/>
    <property type="match status" value="1"/>
</dbReference>
<dbReference type="AlphaFoldDB" id="J1RVF5"/>
<dbReference type="HOGENOM" id="CLU_068979_8_2_11"/>
<proteinExistence type="predicted"/>
<evidence type="ECO:0000313" key="5">
    <source>
        <dbReference type="Proteomes" id="UP000009036"/>
    </source>
</evidence>
<feature type="domain" description="Isochorismatase-like" evidence="2">
    <location>
        <begin position="10"/>
        <end position="177"/>
    </location>
</feature>
<dbReference type="KEGG" id="sauh:SU9_028575"/>
<gene>
    <name evidence="4" type="ORF">SU9_028575</name>
    <name evidence="3" type="ORF">SU9_02981</name>
</gene>
<dbReference type="GO" id="GO:0016787">
    <property type="term" value="F:hydrolase activity"/>
    <property type="evidence" value="ECO:0007669"/>
    <property type="project" value="UniProtKB-KW"/>
</dbReference>
<dbReference type="InterPro" id="IPR050272">
    <property type="entry name" value="Isochorismatase-like_hydrls"/>
</dbReference>
<dbReference type="STRING" id="1160718.SU9_02981"/>
<dbReference type="RefSeq" id="WP_006602182.1">
    <property type="nucleotide sequence ID" value="NZ_CP072931.1"/>
</dbReference>
<reference evidence="3" key="1">
    <citation type="journal article" date="2012" name="J. Bacteriol.">
        <title>Genome Sequence of Streptomyces auratus Strain AGR0001, a Phoslactomycin-Producing Actinomycete.</title>
        <authorList>
            <person name="Han X."/>
            <person name="Li M."/>
            <person name="Ding Z."/>
            <person name="Zhao J."/>
            <person name="Ji K."/>
            <person name="Wen M."/>
            <person name="Lu T."/>
        </authorList>
    </citation>
    <scope>NUCLEOTIDE SEQUENCE [LARGE SCALE GENOMIC DNA]</scope>
    <source>
        <strain evidence="3">AGR0001</strain>
    </source>
</reference>
<dbReference type="Gene3D" id="3.40.50.850">
    <property type="entry name" value="Isochorismatase-like"/>
    <property type="match status" value="1"/>
</dbReference>
<dbReference type="SUPFAM" id="SSF52499">
    <property type="entry name" value="Isochorismatase-like hydrolases"/>
    <property type="match status" value="1"/>
</dbReference>
<evidence type="ECO:0000313" key="4">
    <source>
        <dbReference type="EMBL" id="QTZ94919.1"/>
    </source>
</evidence>
<sequence length="184" mass="19373">MPATTLDATTALVLIDLQRGIAGLPCLPLPSADVIGRGARLAAAFRTHRLPVVLVNVTGGAPGRTQSPRPGGTPPADWAELVPELGRQDSDILVTKQQWGAFHGTNLDLELRRRGVTQIVLAGIATSIGVESTARAAHEHGYHVTVATDAVTDLDADTHRNSVEKVFPRLGETDTTEAILALLG</sequence>
<name>J1RVF5_9ACTN</name>
<keyword evidence="5" id="KW-1185">Reference proteome</keyword>
<dbReference type="Pfam" id="PF00857">
    <property type="entry name" value="Isochorismatase"/>
    <property type="match status" value="1"/>
</dbReference>
<dbReference type="PATRIC" id="fig|1160718.3.peg.613"/>
<dbReference type="EMBL" id="CP072931">
    <property type="protein sequence ID" value="QTZ94919.1"/>
    <property type="molecule type" value="Genomic_DNA"/>
</dbReference>
<dbReference type="EMBL" id="AJGV01000026">
    <property type="protein sequence ID" value="EJJ08504.1"/>
    <property type="molecule type" value="Genomic_DNA"/>
</dbReference>
<organism evidence="3">
    <name type="scientific">Streptomyces auratus AGR0001</name>
    <dbReference type="NCBI Taxonomy" id="1160718"/>
    <lineage>
        <taxon>Bacteria</taxon>
        <taxon>Bacillati</taxon>
        <taxon>Actinomycetota</taxon>
        <taxon>Actinomycetes</taxon>
        <taxon>Kitasatosporales</taxon>
        <taxon>Streptomycetaceae</taxon>
        <taxon>Streptomyces</taxon>
    </lineage>
</organism>
<protein>
    <submittedName>
        <fullName evidence="4">Isochorismatase family protein</fullName>
    </submittedName>
    <submittedName>
        <fullName evidence="3">Isochorismatase hydrolase</fullName>
    </submittedName>
</protein>
<accession>J1RVF5</accession>
<dbReference type="PANTHER" id="PTHR43540:SF7">
    <property type="entry name" value="ISOCHORISMATASE FAMILY PROTEIN YECD"/>
    <property type="match status" value="1"/>
</dbReference>
<dbReference type="OrthoDB" id="3174612at2"/>